<keyword evidence="3" id="KW-1185">Reference proteome</keyword>
<evidence type="ECO:0000256" key="1">
    <source>
        <dbReference type="SAM" id="SignalP"/>
    </source>
</evidence>
<feature type="signal peptide" evidence="1">
    <location>
        <begin position="1"/>
        <end position="26"/>
    </location>
</feature>
<proteinExistence type="predicted"/>
<dbReference type="RefSeq" id="WP_163668231.1">
    <property type="nucleotide sequence ID" value="NZ_AP022565.1"/>
</dbReference>
<gene>
    <name evidence="2" type="ORF">MALV_47680</name>
</gene>
<keyword evidence="1" id="KW-0732">Signal</keyword>
<dbReference type="AlphaFoldDB" id="A0A6N4V0L0"/>
<evidence type="ECO:0008006" key="4">
    <source>
        <dbReference type="Google" id="ProtNLM"/>
    </source>
</evidence>
<dbReference type="KEGG" id="malv:MALV_47680"/>
<organism evidence="2 3">
    <name type="scientific">Mycolicibacterium alvei</name>
    <dbReference type="NCBI Taxonomy" id="67081"/>
    <lineage>
        <taxon>Bacteria</taxon>
        <taxon>Bacillati</taxon>
        <taxon>Actinomycetota</taxon>
        <taxon>Actinomycetes</taxon>
        <taxon>Mycobacteriales</taxon>
        <taxon>Mycobacteriaceae</taxon>
        <taxon>Mycolicibacterium</taxon>
    </lineage>
</organism>
<accession>A0A6N4V0L0</accession>
<evidence type="ECO:0000313" key="3">
    <source>
        <dbReference type="Proteomes" id="UP000466906"/>
    </source>
</evidence>
<dbReference type="Proteomes" id="UP000466906">
    <property type="component" value="Chromosome"/>
</dbReference>
<dbReference type="EMBL" id="AP022565">
    <property type="protein sequence ID" value="BBX29643.1"/>
    <property type="molecule type" value="Genomic_DNA"/>
</dbReference>
<name>A0A6N4V0L0_9MYCO</name>
<reference evidence="2 3" key="1">
    <citation type="journal article" date="2019" name="Emerg. Microbes Infect.">
        <title>Comprehensive subspecies identification of 175 nontuberculous mycobacteria species based on 7547 genomic profiles.</title>
        <authorList>
            <person name="Matsumoto Y."/>
            <person name="Kinjo T."/>
            <person name="Motooka D."/>
            <person name="Nabeya D."/>
            <person name="Jung N."/>
            <person name="Uechi K."/>
            <person name="Horii T."/>
            <person name="Iida T."/>
            <person name="Fujita J."/>
            <person name="Nakamura S."/>
        </authorList>
    </citation>
    <scope>NUCLEOTIDE SEQUENCE [LARGE SCALE GENOMIC DNA]</scope>
    <source>
        <strain evidence="2 3">JCM 12272</strain>
    </source>
</reference>
<protein>
    <recommendedName>
        <fullName evidence="4">Secreted protein</fullName>
    </recommendedName>
</protein>
<sequence length="140" mass="14487">MRRVMGIIPAVVLAGAAVGLASPAAADELNGTYRYDHDGPSTWSTWTVTSCGPGCAEVAATGGATWAPYGGQAHLDGTRWTMVSPWPDAGTCEGTPLTASRTLAWDDATLAGTGFATWEASDCGPAERSDQFSFTLTKLS</sequence>
<evidence type="ECO:0000313" key="2">
    <source>
        <dbReference type="EMBL" id="BBX29643.1"/>
    </source>
</evidence>
<feature type="chain" id="PRO_5026904067" description="Secreted protein" evidence="1">
    <location>
        <begin position="27"/>
        <end position="140"/>
    </location>
</feature>